<gene>
    <name evidence="2" type="ORF">SAMN04488500_1522</name>
</gene>
<reference evidence="2 3" key="1">
    <citation type="submission" date="2017-04" db="EMBL/GenBank/DDBJ databases">
        <authorList>
            <person name="Afonso C.L."/>
            <person name="Miller P.J."/>
            <person name="Scott M.A."/>
            <person name="Spackman E."/>
            <person name="Goraichik I."/>
            <person name="Dimitrov K.M."/>
            <person name="Suarez D.L."/>
            <person name="Swayne D.E."/>
        </authorList>
    </citation>
    <scope>NUCLEOTIDE SEQUENCE [LARGE SCALE GENOMIC DNA]</scope>
    <source>
        <strain evidence="2 3">DSM 5090</strain>
    </source>
</reference>
<protein>
    <recommendedName>
        <fullName evidence="1">Immunity MXAN-0049 protein domain-containing protein</fullName>
    </recommendedName>
</protein>
<feature type="domain" description="Immunity MXAN-0049 protein" evidence="1">
    <location>
        <begin position="90"/>
        <end position="171"/>
    </location>
</feature>
<evidence type="ECO:0000313" key="2">
    <source>
        <dbReference type="EMBL" id="SMD17564.1"/>
    </source>
</evidence>
<dbReference type="Proteomes" id="UP000192738">
    <property type="component" value="Unassembled WGS sequence"/>
</dbReference>
<dbReference type="EMBL" id="FWXI01000052">
    <property type="protein sequence ID" value="SMD17564.1"/>
    <property type="molecule type" value="Genomic_DNA"/>
</dbReference>
<proteinExistence type="predicted"/>
<dbReference type="Pfam" id="PF07791">
    <property type="entry name" value="Imm11"/>
    <property type="match status" value="1"/>
</dbReference>
<dbReference type="RefSeq" id="WP_084578575.1">
    <property type="nucleotide sequence ID" value="NZ_CP155572.1"/>
</dbReference>
<evidence type="ECO:0000313" key="3">
    <source>
        <dbReference type="Proteomes" id="UP000192738"/>
    </source>
</evidence>
<evidence type="ECO:0000259" key="1">
    <source>
        <dbReference type="Pfam" id="PF07791"/>
    </source>
</evidence>
<accession>A0A1W2F6P4</accession>
<name>A0A1W2F6P4_9FIRM</name>
<sequence length="178" mass="20597">MRIWHLDADVNNFDNLTTLKQEDWELLRFDGRKLADTWTPIAVRVIEDRKKSDTPGLSGGVPVFTPMAIAVLKDLMGDTVEVLPLRCRKGEYYAINVLDVVNCIDYEKADFERFKSSGRIMLFNKYAFKPECVKGKHIFKIIDEPVRRPFVSDEFRNSVLENGLVGFKFELVWDSESE</sequence>
<keyword evidence="3" id="KW-1185">Reference proteome</keyword>
<organism evidence="2 3">
    <name type="scientific">Sporomusa malonica</name>
    <dbReference type="NCBI Taxonomy" id="112901"/>
    <lineage>
        <taxon>Bacteria</taxon>
        <taxon>Bacillati</taxon>
        <taxon>Bacillota</taxon>
        <taxon>Negativicutes</taxon>
        <taxon>Selenomonadales</taxon>
        <taxon>Sporomusaceae</taxon>
        <taxon>Sporomusa</taxon>
    </lineage>
</organism>
<dbReference type="InterPro" id="IPR012433">
    <property type="entry name" value="Imm11"/>
</dbReference>
<dbReference type="AlphaFoldDB" id="A0A1W2F6P4"/>